<comment type="similarity">
    <text evidence="2 6">Belongs to the band 7/mec-2 family. HflK subfamily.</text>
</comment>
<feature type="domain" description="Band 7" evidence="9">
    <location>
        <begin position="99"/>
        <end position="268"/>
    </location>
</feature>
<dbReference type="PANTHER" id="PTHR43327:SF2">
    <property type="entry name" value="MODULATOR OF FTSH PROTEASE HFLK"/>
    <property type="match status" value="1"/>
</dbReference>
<dbReference type="EMBL" id="JBHRTB010000010">
    <property type="protein sequence ID" value="MFC3143342.1"/>
    <property type="molecule type" value="Genomic_DNA"/>
</dbReference>
<dbReference type="Proteomes" id="UP001595632">
    <property type="component" value="Unassembled WGS sequence"/>
</dbReference>
<dbReference type="Pfam" id="PF01145">
    <property type="entry name" value="Band_7"/>
    <property type="match status" value="1"/>
</dbReference>
<protein>
    <recommendedName>
        <fullName evidence="6">Protein HflK</fullName>
    </recommendedName>
</protein>
<evidence type="ECO:0000256" key="6">
    <source>
        <dbReference type="RuleBase" id="RU364113"/>
    </source>
</evidence>
<name>A0ABV7GPP1_9RHOB</name>
<evidence type="ECO:0000256" key="7">
    <source>
        <dbReference type="SAM" id="Coils"/>
    </source>
</evidence>
<comment type="subunit">
    <text evidence="6">HflC and HflK may interact to form a multimeric complex.</text>
</comment>
<gene>
    <name evidence="10" type="primary">hflK</name>
    <name evidence="10" type="ORF">ACFOGP_11515</name>
</gene>
<proteinExistence type="inferred from homology"/>
<keyword evidence="4" id="KW-1133">Transmembrane helix</keyword>
<evidence type="ECO:0000256" key="3">
    <source>
        <dbReference type="ARBA" id="ARBA00022692"/>
    </source>
</evidence>
<evidence type="ECO:0000313" key="10">
    <source>
        <dbReference type="EMBL" id="MFC3143342.1"/>
    </source>
</evidence>
<keyword evidence="10" id="KW-0378">Hydrolase</keyword>
<evidence type="ECO:0000256" key="2">
    <source>
        <dbReference type="ARBA" id="ARBA00006971"/>
    </source>
</evidence>
<organism evidence="10 11">
    <name type="scientific">Psychromarinibacter halotolerans</name>
    <dbReference type="NCBI Taxonomy" id="1775175"/>
    <lineage>
        <taxon>Bacteria</taxon>
        <taxon>Pseudomonadati</taxon>
        <taxon>Pseudomonadota</taxon>
        <taxon>Alphaproteobacteria</taxon>
        <taxon>Rhodobacterales</taxon>
        <taxon>Paracoccaceae</taxon>
        <taxon>Psychromarinibacter</taxon>
    </lineage>
</organism>
<dbReference type="InterPro" id="IPR050710">
    <property type="entry name" value="Band7/mec-2_domain"/>
</dbReference>
<feature type="region of interest" description="Disordered" evidence="8">
    <location>
        <begin position="1"/>
        <end position="43"/>
    </location>
</feature>
<dbReference type="Gene3D" id="3.30.479.30">
    <property type="entry name" value="Band 7 domain"/>
    <property type="match status" value="1"/>
</dbReference>
<feature type="compositionally biased region" description="Gly residues" evidence="8">
    <location>
        <begin position="59"/>
        <end position="77"/>
    </location>
</feature>
<comment type="function">
    <text evidence="6">HflC and HflK could encode or regulate a protease.</text>
</comment>
<dbReference type="SMART" id="SM00244">
    <property type="entry name" value="PHB"/>
    <property type="match status" value="1"/>
</dbReference>
<evidence type="ECO:0000256" key="4">
    <source>
        <dbReference type="ARBA" id="ARBA00022989"/>
    </source>
</evidence>
<keyword evidence="5" id="KW-0472">Membrane</keyword>
<evidence type="ECO:0000313" key="11">
    <source>
        <dbReference type="Proteomes" id="UP001595632"/>
    </source>
</evidence>
<sequence length="389" mass="41624">MANNSGGPWGGGGGNRGGGDDDRRPAGGQGPRRPGESSQIPEIDQIMKKGQERLRVLMGGRGGGRPNGPNGSGGGGGFQFTRGTLGLGALLLVGAWLAASLYTVRPEEQSVELFLGRYHSVGNPGLNFAPWPFVTAEVLPVTREENINIGTSNGRSGDTGLMLTTDENIVDLDFQVVWNIKDPAQFLFNLRDPSETIRAVSESAMREIIAASQLAPILNRDRGLIADNAQALIQETLDSYDAGVNIVRLNLDKADPPAEVIDSFREVQAAEQEADRLRRQADAYANRVLAGARGEAAQILEEAEAYRAQVVNEAEGDASRFLAVLTEYRNAPDVTRKRLYLETMESVLGDVDKIILDDAVSGNGGGQGVVPYLPLNELRRGADTSTATQ</sequence>
<dbReference type="InterPro" id="IPR010201">
    <property type="entry name" value="HflK"/>
</dbReference>
<dbReference type="PANTHER" id="PTHR43327">
    <property type="entry name" value="STOMATIN-LIKE PROTEIN 2, MITOCHONDRIAL"/>
    <property type="match status" value="1"/>
</dbReference>
<feature type="region of interest" description="Disordered" evidence="8">
    <location>
        <begin position="57"/>
        <end position="77"/>
    </location>
</feature>
<dbReference type="GO" id="GO:0008233">
    <property type="term" value="F:peptidase activity"/>
    <property type="evidence" value="ECO:0007669"/>
    <property type="project" value="UniProtKB-KW"/>
</dbReference>
<reference evidence="11" key="1">
    <citation type="journal article" date="2019" name="Int. J. Syst. Evol. Microbiol.">
        <title>The Global Catalogue of Microorganisms (GCM) 10K type strain sequencing project: providing services to taxonomists for standard genome sequencing and annotation.</title>
        <authorList>
            <consortium name="The Broad Institute Genomics Platform"/>
            <consortium name="The Broad Institute Genome Sequencing Center for Infectious Disease"/>
            <person name="Wu L."/>
            <person name="Ma J."/>
        </authorList>
    </citation>
    <scope>NUCLEOTIDE SEQUENCE [LARGE SCALE GENOMIC DNA]</scope>
    <source>
        <strain evidence="11">KCTC 52366</strain>
    </source>
</reference>
<keyword evidence="11" id="KW-1185">Reference proteome</keyword>
<dbReference type="GO" id="GO:0006508">
    <property type="term" value="P:proteolysis"/>
    <property type="evidence" value="ECO:0007669"/>
    <property type="project" value="UniProtKB-KW"/>
</dbReference>
<dbReference type="InterPro" id="IPR001107">
    <property type="entry name" value="Band_7"/>
</dbReference>
<keyword evidence="7" id="KW-0175">Coiled coil</keyword>
<dbReference type="NCBIfam" id="TIGR01933">
    <property type="entry name" value="hflK"/>
    <property type="match status" value="1"/>
</dbReference>
<evidence type="ECO:0000256" key="1">
    <source>
        <dbReference type="ARBA" id="ARBA00004167"/>
    </source>
</evidence>
<dbReference type="CDD" id="cd03404">
    <property type="entry name" value="SPFH_HflK"/>
    <property type="match status" value="1"/>
</dbReference>
<comment type="subcellular location">
    <subcellularLocation>
        <location evidence="1">Membrane</location>
        <topology evidence="1">Single-pass membrane protein</topology>
    </subcellularLocation>
</comment>
<feature type="coiled-coil region" evidence="7">
    <location>
        <begin position="260"/>
        <end position="309"/>
    </location>
</feature>
<evidence type="ECO:0000256" key="8">
    <source>
        <dbReference type="SAM" id="MobiDB-lite"/>
    </source>
</evidence>
<evidence type="ECO:0000256" key="5">
    <source>
        <dbReference type="ARBA" id="ARBA00023136"/>
    </source>
</evidence>
<keyword evidence="3" id="KW-0812">Transmembrane</keyword>
<evidence type="ECO:0000259" key="9">
    <source>
        <dbReference type="SMART" id="SM00244"/>
    </source>
</evidence>
<dbReference type="SUPFAM" id="SSF117892">
    <property type="entry name" value="Band 7/SPFH domain"/>
    <property type="match status" value="1"/>
</dbReference>
<dbReference type="RefSeq" id="WP_275630636.1">
    <property type="nucleotide sequence ID" value="NZ_JARGYD010000001.1"/>
</dbReference>
<dbReference type="InterPro" id="IPR036013">
    <property type="entry name" value="Band_7/SPFH_dom_sf"/>
</dbReference>
<accession>A0ABV7GPP1</accession>
<feature type="compositionally biased region" description="Gly residues" evidence="8">
    <location>
        <begin position="7"/>
        <end position="17"/>
    </location>
</feature>
<comment type="caution">
    <text evidence="10">The sequence shown here is derived from an EMBL/GenBank/DDBJ whole genome shotgun (WGS) entry which is preliminary data.</text>
</comment>
<keyword evidence="10" id="KW-0645">Protease</keyword>